<reference evidence="2" key="1">
    <citation type="submission" date="2022-12" db="EMBL/GenBank/DDBJ databases">
        <title>Paraconexibacter alkalitolerans sp. nov. and Baekduia alba sp. nov., isolated from soil and emended description of the genera Paraconexibacter (Chun et al., 2020) and Baekduia (An et al., 2020).</title>
        <authorList>
            <person name="Vieira S."/>
            <person name="Huber K.J."/>
            <person name="Geppert A."/>
            <person name="Wolf J."/>
            <person name="Neumann-Schaal M."/>
            <person name="Muesken M."/>
            <person name="Overmann J."/>
        </authorList>
    </citation>
    <scope>NUCLEOTIDE SEQUENCE</scope>
    <source>
        <strain evidence="2">AEG42_29</strain>
    </source>
</reference>
<evidence type="ECO:0008006" key="3">
    <source>
        <dbReference type="Google" id="ProtNLM"/>
    </source>
</evidence>
<proteinExistence type="predicted"/>
<dbReference type="EMBL" id="CP114014">
    <property type="protein sequence ID" value="XAY07190.1"/>
    <property type="molecule type" value="Genomic_DNA"/>
</dbReference>
<evidence type="ECO:0000313" key="2">
    <source>
        <dbReference type="EMBL" id="XAY07190.1"/>
    </source>
</evidence>
<evidence type="ECO:0000256" key="1">
    <source>
        <dbReference type="SAM" id="MobiDB-lite"/>
    </source>
</evidence>
<organism evidence="2">
    <name type="scientific">Paraconexibacter sp. AEG42_29</name>
    <dbReference type="NCBI Taxonomy" id="2997339"/>
    <lineage>
        <taxon>Bacteria</taxon>
        <taxon>Bacillati</taxon>
        <taxon>Actinomycetota</taxon>
        <taxon>Thermoleophilia</taxon>
        <taxon>Solirubrobacterales</taxon>
        <taxon>Paraconexibacteraceae</taxon>
        <taxon>Paraconexibacter</taxon>
    </lineage>
</organism>
<dbReference type="KEGG" id="parq:DSM112329_04070"/>
<feature type="region of interest" description="Disordered" evidence="1">
    <location>
        <begin position="283"/>
        <end position="302"/>
    </location>
</feature>
<dbReference type="RefSeq" id="WP_354698395.1">
    <property type="nucleotide sequence ID" value="NZ_CP114014.1"/>
</dbReference>
<sequence>MDHARIRHHASDQGGMFSRWQLRDDELTPGAMRWAIRGLRREFAGVYPSGWGSVTQLQRWCGATLTAPETSLNLASAAGFWDMRPDPGFFVTVVRPGTRGPNQSKGLLVSYSQTLAGNVVTVGALRVTTPERTLIDLWPHLAADERSRMLRETLRLKLTTPARLLAVLHAHRRRHGVAQLRSELLRIAGLPLGRCRSPAEAFGLAVLQEAGVELPVVNRRFAGEEADFTWPAHWQIVEIDGPQWHRFADEDARKTAAWVAAGFTVDRLPSPLLFEDPSSLLRLAPAPPTPTSTSTSTSTSTV</sequence>
<name>A0AAU7AZX6_9ACTN</name>
<feature type="compositionally biased region" description="Low complexity" evidence="1">
    <location>
        <begin position="291"/>
        <end position="302"/>
    </location>
</feature>
<dbReference type="AlphaFoldDB" id="A0AAU7AZX6"/>
<protein>
    <recommendedName>
        <fullName evidence="3">DUF559 domain-containing protein</fullName>
    </recommendedName>
</protein>
<gene>
    <name evidence="2" type="ORF">DSM112329_04070</name>
</gene>
<accession>A0AAU7AZX6</accession>